<feature type="transmembrane region" description="Helical" evidence="1">
    <location>
        <begin position="96"/>
        <end position="118"/>
    </location>
</feature>
<comment type="caution">
    <text evidence="2">The sequence shown here is derived from an EMBL/GenBank/DDBJ whole genome shotgun (WGS) entry which is preliminary data.</text>
</comment>
<gene>
    <name evidence="2" type="ORF">AO501_05350</name>
</gene>
<dbReference type="AlphaFoldDB" id="A0A0Q2RAN4"/>
<evidence type="ECO:0000256" key="1">
    <source>
        <dbReference type="SAM" id="Phobius"/>
    </source>
</evidence>
<reference evidence="2 3" key="1">
    <citation type="submission" date="2015-10" db="EMBL/GenBank/DDBJ databases">
        <title>Mycobacterium gordonae draft genome assembly.</title>
        <authorList>
            <person name="Ustinova V."/>
            <person name="Smirnova T."/>
            <person name="Blagodatskikh K."/>
            <person name="Varlamov D."/>
            <person name="Larionova E."/>
            <person name="Chernousova L."/>
        </authorList>
    </citation>
    <scope>NUCLEOTIDE SEQUENCE [LARGE SCALE GENOMIC DNA]</scope>
    <source>
        <strain evidence="2 3">CTRI 14-8773</strain>
    </source>
</reference>
<dbReference type="RefSeq" id="WP_055575805.1">
    <property type="nucleotide sequence ID" value="NZ_LKTM01000001.1"/>
</dbReference>
<keyword evidence="1" id="KW-0472">Membrane</keyword>
<sequence>MQHVERRGSQKFGLWCNWIFILLTAIGWLGVAHFYLPARADLGLGATKVWFSETHHWGTIVGCSLFYVAAGILTPGSIMFGIMLAKIEGRWPVWSLTTAVCGVFISLIVFLNACAWIVSAYRKESSADVIQAFYDWAWFAFLLGWIYLAIEMVATAVVELMDHRPRPMIPRWLTWLTLAGAVTLFFASGPAFFKSGPFAYHGLLAFYLPVVIWGGYLTLTTWYMLKELDRAGEPDPVPVSAAVGS</sequence>
<evidence type="ECO:0000313" key="3">
    <source>
        <dbReference type="Proteomes" id="UP000051677"/>
    </source>
</evidence>
<organism evidence="2 3">
    <name type="scientific">Mycobacterium gordonae</name>
    <dbReference type="NCBI Taxonomy" id="1778"/>
    <lineage>
        <taxon>Bacteria</taxon>
        <taxon>Bacillati</taxon>
        <taxon>Actinomycetota</taxon>
        <taxon>Actinomycetes</taxon>
        <taxon>Mycobacteriales</taxon>
        <taxon>Mycobacteriaceae</taxon>
        <taxon>Mycobacterium</taxon>
    </lineage>
</organism>
<dbReference type="EMBL" id="LKTM01000001">
    <property type="protein sequence ID" value="KQH81046.1"/>
    <property type="molecule type" value="Genomic_DNA"/>
</dbReference>
<feature type="transmembrane region" description="Helical" evidence="1">
    <location>
        <begin position="138"/>
        <end position="160"/>
    </location>
</feature>
<keyword evidence="1" id="KW-0812">Transmembrane</keyword>
<feature type="transmembrane region" description="Helical" evidence="1">
    <location>
        <begin position="56"/>
        <end position="84"/>
    </location>
</feature>
<evidence type="ECO:0000313" key="2">
    <source>
        <dbReference type="EMBL" id="KQH81046.1"/>
    </source>
</evidence>
<feature type="transmembrane region" description="Helical" evidence="1">
    <location>
        <begin position="205"/>
        <end position="225"/>
    </location>
</feature>
<keyword evidence="1" id="KW-1133">Transmembrane helix</keyword>
<proteinExistence type="predicted"/>
<name>A0A0Q2RAN4_MYCGO</name>
<dbReference type="OrthoDB" id="7066463at2"/>
<dbReference type="Proteomes" id="UP000051677">
    <property type="component" value="Unassembled WGS sequence"/>
</dbReference>
<feature type="transmembrane region" description="Helical" evidence="1">
    <location>
        <begin position="172"/>
        <end position="193"/>
    </location>
</feature>
<protein>
    <recommendedName>
        <fullName evidence="4">DUF4386 domain-containing protein</fullName>
    </recommendedName>
</protein>
<feature type="transmembrane region" description="Helical" evidence="1">
    <location>
        <begin position="12"/>
        <end position="36"/>
    </location>
</feature>
<evidence type="ECO:0008006" key="4">
    <source>
        <dbReference type="Google" id="ProtNLM"/>
    </source>
</evidence>
<accession>A0A0Q2RAN4</accession>